<evidence type="ECO:0000313" key="2">
    <source>
        <dbReference type="EMBL" id="PWT29503.1"/>
    </source>
</evidence>
<dbReference type="EMBL" id="NXNG01000001">
    <property type="protein sequence ID" value="PWT29503.1"/>
    <property type="molecule type" value="Genomic_DNA"/>
</dbReference>
<dbReference type="Proteomes" id="UP000245488">
    <property type="component" value="Chromosome"/>
</dbReference>
<name>A0A317G615_BUTFI</name>
<keyword evidence="4" id="KW-1185">Reference proteome</keyword>
<proteinExistence type="predicted"/>
<organism evidence="3 4">
    <name type="scientific">Butyrivibrio fibrisolvens</name>
    <dbReference type="NCBI Taxonomy" id="831"/>
    <lineage>
        <taxon>Bacteria</taxon>
        <taxon>Bacillati</taxon>
        <taxon>Bacillota</taxon>
        <taxon>Clostridia</taxon>
        <taxon>Lachnospirales</taxon>
        <taxon>Lachnospiraceae</taxon>
        <taxon>Butyrivibrio</taxon>
    </lineage>
</organism>
<protein>
    <submittedName>
        <fullName evidence="3">Uncharacterized protein</fullName>
    </submittedName>
</protein>
<reference evidence="3 4" key="1">
    <citation type="submission" date="2017-09" db="EMBL/GenBank/DDBJ databases">
        <title>High-quality draft genome sequence of Butyrivibrio fibrisolvens INBov1, isolated from cow rumen.</title>
        <authorList>
            <person name="Rodriguez Hernaez J."/>
            <person name="Rivarola M."/>
            <person name="Paniego N."/>
            <person name="Cravero S."/>
            <person name="Ceron Cucchi M."/>
            <person name="Martinez M.C."/>
        </authorList>
    </citation>
    <scope>NUCLEOTIDE SEQUENCE [LARGE SCALE GENOMIC DNA]</scope>
    <source>
        <strain evidence="3 4">INBov1</strain>
    </source>
</reference>
<evidence type="ECO:0000313" key="4">
    <source>
        <dbReference type="Proteomes" id="UP000245488"/>
    </source>
</evidence>
<evidence type="ECO:0000313" key="3">
    <source>
        <dbReference type="EMBL" id="PWT29505.1"/>
    </source>
</evidence>
<evidence type="ECO:0000313" key="1">
    <source>
        <dbReference type="EMBL" id="PWT25646.1"/>
    </source>
</evidence>
<dbReference type="EMBL" id="NXNG01000014">
    <property type="protein sequence ID" value="PWT25646.1"/>
    <property type="molecule type" value="Genomic_DNA"/>
</dbReference>
<accession>A0A317G615</accession>
<comment type="caution">
    <text evidence="3">The sequence shown here is derived from an EMBL/GenBank/DDBJ whole genome shotgun (WGS) entry which is preliminary data.</text>
</comment>
<sequence length="62" mass="7111">MISNINPVDEIRTKYIKNPPEGMTASDIKAMSDDDLLDMHYFLEDDDFDSDDEVGAEGFYIF</sequence>
<dbReference type="AlphaFoldDB" id="A0A317G615"/>
<dbReference type="EMBL" id="NXNG01000001">
    <property type="protein sequence ID" value="PWT29505.1"/>
    <property type="molecule type" value="Genomic_DNA"/>
</dbReference>
<gene>
    <name evidence="1" type="ORF">CPT75_02040</name>
    <name evidence="2" type="ORF">CPT75_19580</name>
    <name evidence="3" type="ORF">CPT75_19610</name>
</gene>